<proteinExistence type="predicted"/>
<sequence>MRCVFCAV</sequence>
<reference evidence="1" key="2">
    <citation type="journal article" date="2015" name="Data Brief">
        <title>Shoot transcriptome of the giant reed, Arundo donax.</title>
        <authorList>
            <person name="Barrero R.A."/>
            <person name="Guerrero F.D."/>
            <person name="Moolhuijzen P."/>
            <person name="Goolsby J.A."/>
            <person name="Tidwell J."/>
            <person name="Bellgard S.E."/>
            <person name="Bellgard M.I."/>
        </authorList>
    </citation>
    <scope>NUCLEOTIDE SEQUENCE</scope>
    <source>
        <tissue evidence="1">Shoot tissue taken approximately 20 cm above the soil surface</tissue>
    </source>
</reference>
<evidence type="ECO:0000313" key="1">
    <source>
        <dbReference type="EMBL" id="JAE09170.1"/>
    </source>
</evidence>
<protein>
    <submittedName>
        <fullName evidence="1">Uncharacterized protein</fullName>
    </submittedName>
</protein>
<organism evidence="1">
    <name type="scientific">Arundo donax</name>
    <name type="common">Giant reed</name>
    <name type="synonym">Donax arundinaceus</name>
    <dbReference type="NCBI Taxonomy" id="35708"/>
    <lineage>
        <taxon>Eukaryota</taxon>
        <taxon>Viridiplantae</taxon>
        <taxon>Streptophyta</taxon>
        <taxon>Embryophyta</taxon>
        <taxon>Tracheophyta</taxon>
        <taxon>Spermatophyta</taxon>
        <taxon>Magnoliopsida</taxon>
        <taxon>Liliopsida</taxon>
        <taxon>Poales</taxon>
        <taxon>Poaceae</taxon>
        <taxon>PACMAD clade</taxon>
        <taxon>Arundinoideae</taxon>
        <taxon>Arundineae</taxon>
        <taxon>Arundo</taxon>
    </lineage>
</organism>
<name>A0A0A9F831_ARUDO</name>
<reference evidence="1" key="1">
    <citation type="submission" date="2014-09" db="EMBL/GenBank/DDBJ databases">
        <authorList>
            <person name="Magalhaes I.L.F."/>
            <person name="Oliveira U."/>
            <person name="Santos F.R."/>
            <person name="Vidigal T.H.D.A."/>
            <person name="Brescovit A.D."/>
            <person name="Santos A.J."/>
        </authorList>
    </citation>
    <scope>NUCLEOTIDE SEQUENCE</scope>
    <source>
        <tissue evidence="1">Shoot tissue taken approximately 20 cm above the soil surface</tissue>
    </source>
</reference>
<dbReference type="EMBL" id="GBRH01188726">
    <property type="protein sequence ID" value="JAE09170.1"/>
    <property type="molecule type" value="Transcribed_RNA"/>
</dbReference>
<accession>A0A0A9F831</accession>